<dbReference type="AlphaFoldDB" id="A0A835PZ67"/>
<dbReference type="SUPFAM" id="SSF50978">
    <property type="entry name" value="WD40 repeat-like"/>
    <property type="match status" value="1"/>
</dbReference>
<dbReference type="GO" id="GO:0003714">
    <property type="term" value="F:transcription corepressor activity"/>
    <property type="evidence" value="ECO:0007669"/>
    <property type="project" value="InterPro"/>
</dbReference>
<dbReference type="InterPro" id="IPR044716">
    <property type="entry name" value="LEUNIG-like"/>
</dbReference>
<evidence type="ECO:0000313" key="3">
    <source>
        <dbReference type="Proteomes" id="UP000639772"/>
    </source>
</evidence>
<dbReference type="PROSITE" id="PS50082">
    <property type="entry name" value="WD_REPEATS_2"/>
    <property type="match status" value="2"/>
</dbReference>
<dbReference type="EMBL" id="JADCNM010000012">
    <property type="protein sequence ID" value="KAG0459783.1"/>
    <property type="molecule type" value="Genomic_DNA"/>
</dbReference>
<gene>
    <name evidence="2" type="ORF">HPP92_022911</name>
</gene>
<name>A0A835PZ67_VANPL</name>
<reference evidence="2 3" key="1">
    <citation type="journal article" date="2020" name="Nat. Food">
        <title>A phased Vanilla planifolia genome enables genetic improvement of flavour and production.</title>
        <authorList>
            <person name="Hasing T."/>
            <person name="Tang H."/>
            <person name="Brym M."/>
            <person name="Khazi F."/>
            <person name="Huang T."/>
            <person name="Chambers A.H."/>
        </authorList>
    </citation>
    <scope>NUCLEOTIDE SEQUENCE [LARGE SCALE GENOMIC DNA]</scope>
    <source>
        <tissue evidence="2">Leaf</tissue>
    </source>
</reference>
<dbReference type="PANTHER" id="PTHR44376:SF5">
    <property type="entry name" value="TRANSCRIPTIONAL COREPRESSOR LEUNIG ISOFORM X1"/>
    <property type="match status" value="1"/>
</dbReference>
<dbReference type="InterPro" id="IPR015943">
    <property type="entry name" value="WD40/YVTN_repeat-like_dom_sf"/>
</dbReference>
<dbReference type="PANTHER" id="PTHR44376">
    <property type="entry name" value="TRANSCRIPTIONAL REGULATOR OF FILAMENTOUS GROWTH FLO8"/>
    <property type="match status" value="1"/>
</dbReference>
<evidence type="ECO:0000256" key="1">
    <source>
        <dbReference type="PROSITE-ProRule" id="PRU00221"/>
    </source>
</evidence>
<comment type="caution">
    <text evidence="2">The sequence shown here is derived from an EMBL/GenBank/DDBJ whole genome shotgun (WGS) entry which is preliminary data.</text>
</comment>
<dbReference type="PROSITE" id="PS50294">
    <property type="entry name" value="WD_REPEATS_REGION"/>
    <property type="match status" value="1"/>
</dbReference>
<proteinExistence type="predicted"/>
<dbReference type="Gene3D" id="2.130.10.10">
    <property type="entry name" value="YVTN repeat-like/Quinoprotein amine dehydrogenase"/>
    <property type="match status" value="2"/>
</dbReference>
<dbReference type="OrthoDB" id="674316at2759"/>
<protein>
    <submittedName>
        <fullName evidence="2">Uncharacterized protein</fullName>
    </submittedName>
</protein>
<feature type="repeat" description="WD" evidence="1">
    <location>
        <begin position="106"/>
        <end position="148"/>
    </location>
</feature>
<keyword evidence="1" id="KW-0853">WD repeat</keyword>
<organism evidence="2 3">
    <name type="scientific">Vanilla planifolia</name>
    <name type="common">Vanilla</name>
    <dbReference type="NCBI Taxonomy" id="51239"/>
    <lineage>
        <taxon>Eukaryota</taxon>
        <taxon>Viridiplantae</taxon>
        <taxon>Streptophyta</taxon>
        <taxon>Embryophyta</taxon>
        <taxon>Tracheophyta</taxon>
        <taxon>Spermatophyta</taxon>
        <taxon>Magnoliopsida</taxon>
        <taxon>Liliopsida</taxon>
        <taxon>Asparagales</taxon>
        <taxon>Orchidaceae</taxon>
        <taxon>Vanilloideae</taxon>
        <taxon>Vanilleae</taxon>
        <taxon>Vanilla</taxon>
    </lineage>
</organism>
<dbReference type="InterPro" id="IPR001680">
    <property type="entry name" value="WD40_rpt"/>
</dbReference>
<accession>A0A835PZ67</accession>
<evidence type="ECO:0000313" key="2">
    <source>
        <dbReference type="EMBL" id="KAG0459783.1"/>
    </source>
</evidence>
<dbReference type="Pfam" id="PF00400">
    <property type="entry name" value="WD40"/>
    <property type="match status" value="3"/>
</dbReference>
<dbReference type="Proteomes" id="UP000639772">
    <property type="component" value="Chromosome 12"/>
</dbReference>
<feature type="repeat" description="WD" evidence="1">
    <location>
        <begin position="47"/>
        <end position="78"/>
    </location>
</feature>
<dbReference type="InterPro" id="IPR036322">
    <property type="entry name" value="WD40_repeat_dom_sf"/>
</dbReference>
<dbReference type="SMART" id="SM00320">
    <property type="entry name" value="WD40"/>
    <property type="match status" value="4"/>
</dbReference>
<sequence>MDRFVEDGSLDENVESFLSHDDADPRDTVGRSMDISKGFTFTEIGFASASSNKVICCHFSSDGKLLATGGHDKKAVLWCTDTLKPKSYLEEHNLLVTDPDYSLRTFTGHSASVMSLDFHPTKDDLICSCDGDGEIRYWSINNGSCARVFKGGTAQMRFQPRLGRFLAAASENKVTIFDVETQACRHSFQVDSVCWDPSGEYLASVSEDSVRVWSLGSGSDAECVHELSCRGTSSILVCSIQPVQGCLSSVAIRK</sequence>